<name>A0ABT1Y3W4_9FIRM</name>
<sequence length="114" mass="12787">MGETRTYVNNAAGLPVLMTDATGKSTAYAYDYVNRLKEKRANYDGITITYHPTGQPDQYAVWKDTGGNKVYGDALTYSYFGDGVTRERKVGNYSTTFQYDPVLNRTSVQVFVVK</sequence>
<organism evidence="1 2">
    <name type="scientific">Dehalobacterium formicoaceticum</name>
    <dbReference type="NCBI Taxonomy" id="51515"/>
    <lineage>
        <taxon>Bacteria</taxon>
        <taxon>Bacillati</taxon>
        <taxon>Bacillota</taxon>
        <taxon>Clostridia</taxon>
        <taxon>Eubacteriales</taxon>
        <taxon>Peptococcaceae</taxon>
        <taxon>Dehalobacterium</taxon>
    </lineage>
</organism>
<accession>A0ABT1Y3W4</accession>
<dbReference type="InterPro" id="IPR006530">
    <property type="entry name" value="YD"/>
</dbReference>
<dbReference type="EMBL" id="JANPWE010000003">
    <property type="protein sequence ID" value="MCR6545564.1"/>
    <property type="molecule type" value="Genomic_DNA"/>
</dbReference>
<dbReference type="RefSeq" id="WP_089609166.1">
    <property type="nucleotide sequence ID" value="NZ_CP022121.1"/>
</dbReference>
<keyword evidence="2" id="KW-1185">Reference proteome</keyword>
<evidence type="ECO:0000313" key="1">
    <source>
        <dbReference type="EMBL" id="MCR6545564.1"/>
    </source>
</evidence>
<dbReference type="NCBIfam" id="TIGR01643">
    <property type="entry name" value="YD_repeat_2x"/>
    <property type="match status" value="1"/>
</dbReference>
<reference evidence="1 2" key="1">
    <citation type="submission" date="2022-08" db="EMBL/GenBank/DDBJ databases">
        <title>Proteogenomics of the novel Dehalobacterium formicoaceticum strain EZ94 highlights a key role of methyltransferases during anaerobic dichloromethane degradation.</title>
        <authorList>
            <person name="Wasmund K."/>
        </authorList>
    </citation>
    <scope>NUCLEOTIDE SEQUENCE [LARGE SCALE GENOMIC DNA]</scope>
    <source>
        <strain evidence="1 2">EZ94</strain>
    </source>
</reference>
<dbReference type="Proteomes" id="UP001524944">
    <property type="component" value="Unassembled WGS sequence"/>
</dbReference>
<protein>
    <recommendedName>
        <fullName evidence="3">YD repeat-containing protein</fullName>
    </recommendedName>
</protein>
<evidence type="ECO:0000313" key="2">
    <source>
        <dbReference type="Proteomes" id="UP001524944"/>
    </source>
</evidence>
<proteinExistence type="predicted"/>
<gene>
    <name evidence="1" type="ORF">NVS47_08575</name>
</gene>
<evidence type="ECO:0008006" key="3">
    <source>
        <dbReference type="Google" id="ProtNLM"/>
    </source>
</evidence>
<dbReference type="Gene3D" id="2.180.10.10">
    <property type="entry name" value="RHS repeat-associated core"/>
    <property type="match status" value="1"/>
</dbReference>
<comment type="caution">
    <text evidence="1">The sequence shown here is derived from an EMBL/GenBank/DDBJ whole genome shotgun (WGS) entry which is preliminary data.</text>
</comment>